<feature type="non-terminal residue" evidence="3">
    <location>
        <position position="1"/>
    </location>
</feature>
<reference evidence="3 4" key="1">
    <citation type="submission" date="2024-11" db="EMBL/GenBank/DDBJ databases">
        <title>Chromosome-level genome assembly of the freshwater bivalve Anodonta woodiana.</title>
        <authorList>
            <person name="Chen X."/>
        </authorList>
    </citation>
    <scope>NUCLEOTIDE SEQUENCE [LARGE SCALE GENOMIC DNA]</scope>
    <source>
        <strain evidence="3">MN2024</strain>
        <tissue evidence="3">Gills</tissue>
    </source>
</reference>
<evidence type="ECO:0000256" key="1">
    <source>
        <dbReference type="SAM" id="MobiDB-lite"/>
    </source>
</evidence>
<dbReference type="AlphaFoldDB" id="A0ABD3XY11"/>
<evidence type="ECO:0000313" key="3">
    <source>
        <dbReference type="EMBL" id="KAL3890546.1"/>
    </source>
</evidence>
<gene>
    <name evidence="3" type="ORF">ACJMK2_002828</name>
</gene>
<comment type="caution">
    <text evidence="3">The sequence shown here is derived from an EMBL/GenBank/DDBJ whole genome shotgun (WGS) entry which is preliminary data.</text>
</comment>
<organism evidence="3 4">
    <name type="scientific">Sinanodonta woodiana</name>
    <name type="common">Chinese pond mussel</name>
    <name type="synonym">Anodonta woodiana</name>
    <dbReference type="NCBI Taxonomy" id="1069815"/>
    <lineage>
        <taxon>Eukaryota</taxon>
        <taxon>Metazoa</taxon>
        <taxon>Spiralia</taxon>
        <taxon>Lophotrochozoa</taxon>
        <taxon>Mollusca</taxon>
        <taxon>Bivalvia</taxon>
        <taxon>Autobranchia</taxon>
        <taxon>Heteroconchia</taxon>
        <taxon>Palaeoheterodonta</taxon>
        <taxon>Unionida</taxon>
        <taxon>Unionoidea</taxon>
        <taxon>Unionidae</taxon>
        <taxon>Unioninae</taxon>
        <taxon>Sinanodonta</taxon>
    </lineage>
</organism>
<accession>A0ABD3XY11</accession>
<protein>
    <submittedName>
        <fullName evidence="3">Uncharacterized protein</fullName>
    </submittedName>
</protein>
<name>A0ABD3XY11_SINWO</name>
<dbReference type="Proteomes" id="UP001634394">
    <property type="component" value="Unassembled WGS sequence"/>
</dbReference>
<feature type="compositionally biased region" description="Polar residues" evidence="1">
    <location>
        <begin position="9"/>
        <end position="20"/>
    </location>
</feature>
<keyword evidence="2" id="KW-0472">Membrane</keyword>
<feature type="region of interest" description="Disordered" evidence="1">
    <location>
        <begin position="1"/>
        <end position="20"/>
    </location>
</feature>
<keyword evidence="2" id="KW-1133">Transmembrane helix</keyword>
<keyword evidence="4" id="KW-1185">Reference proteome</keyword>
<evidence type="ECO:0000313" key="4">
    <source>
        <dbReference type="Proteomes" id="UP001634394"/>
    </source>
</evidence>
<feature type="transmembrane region" description="Helical" evidence="2">
    <location>
        <begin position="104"/>
        <end position="128"/>
    </location>
</feature>
<evidence type="ECO:0000256" key="2">
    <source>
        <dbReference type="SAM" id="Phobius"/>
    </source>
</evidence>
<proteinExistence type="predicted"/>
<keyword evidence="2" id="KW-0812">Transmembrane</keyword>
<sequence length="147" mass="16752">KKYEAREPLNQQITSRTATNSSQNDAFGAALKFAQTEFNYFWINNFQNVGKGNWTLLVNETIANNTLFDNQTNGKQHNIHHNTSWADIRMDCFDAVIDSMNINIYIIGVLTAVLLTSLFESSISTLCVMSRKKYQYVTDEETPLLSN</sequence>
<dbReference type="EMBL" id="JBJQND010000001">
    <property type="protein sequence ID" value="KAL3890546.1"/>
    <property type="molecule type" value="Genomic_DNA"/>
</dbReference>